<dbReference type="InterPro" id="IPR036397">
    <property type="entry name" value="RNaseH_sf"/>
</dbReference>
<evidence type="ECO:0000259" key="1">
    <source>
        <dbReference type="Pfam" id="PF13456"/>
    </source>
</evidence>
<dbReference type="PANTHER" id="PTHR33033">
    <property type="entry name" value="POLYNUCLEOTIDYL TRANSFERASE, RIBONUCLEASE H-LIKE SUPERFAMILY PROTEIN-RELATED"/>
    <property type="match status" value="1"/>
</dbReference>
<dbReference type="InterPro" id="IPR002156">
    <property type="entry name" value="RNaseH_domain"/>
</dbReference>
<dbReference type="CDD" id="cd06222">
    <property type="entry name" value="RNase_H_like"/>
    <property type="match status" value="1"/>
</dbReference>
<dbReference type="PANTHER" id="PTHR33033:SF118">
    <property type="entry name" value="OS02G0175302 PROTEIN"/>
    <property type="match status" value="1"/>
</dbReference>
<comment type="caution">
    <text evidence="2">The sequence shown here is derived from an EMBL/GenBank/DDBJ whole genome shotgun (WGS) entry which is preliminary data.</text>
</comment>
<dbReference type="SUPFAM" id="SSF53098">
    <property type="entry name" value="Ribonuclease H-like"/>
    <property type="match status" value="1"/>
</dbReference>
<sequence length="145" mass="15863">MWIGPPLGSLTFNVDGAIRGSYGPAGIGGILKDHNGIVLAKFSRSAGHSAPSGAELQAVLEDCHRFLESSWFPSFRLIIESYSSLVISWINTPHNAPSCFSVDCRYCFQLLPKFSWRIQTVPRCVNNEANTLAKAGIRLSPQVNL</sequence>
<reference evidence="2" key="1">
    <citation type="submission" date="2019-09" db="EMBL/GenBank/DDBJ databases">
        <title>Draft genome information of white flower Hibiscus syriacus.</title>
        <authorList>
            <person name="Kim Y.-M."/>
        </authorList>
    </citation>
    <scope>NUCLEOTIDE SEQUENCE [LARGE SCALE GENOMIC DNA]</scope>
    <source>
        <strain evidence="2">YM2019G1</strain>
    </source>
</reference>
<protein>
    <recommendedName>
        <fullName evidence="1">RNase H type-1 domain-containing protein</fullName>
    </recommendedName>
</protein>
<keyword evidence="3" id="KW-1185">Reference proteome</keyword>
<accession>A0A6A2XGP7</accession>
<dbReference type="Proteomes" id="UP000436088">
    <property type="component" value="Unassembled WGS sequence"/>
</dbReference>
<dbReference type="Pfam" id="PF13456">
    <property type="entry name" value="RVT_3"/>
    <property type="match status" value="1"/>
</dbReference>
<feature type="domain" description="RNase H type-1" evidence="1">
    <location>
        <begin position="13"/>
        <end position="135"/>
    </location>
</feature>
<dbReference type="EMBL" id="VEPZ02001597">
    <property type="protein sequence ID" value="KAE8666355.1"/>
    <property type="molecule type" value="Genomic_DNA"/>
</dbReference>
<organism evidence="2 3">
    <name type="scientific">Hibiscus syriacus</name>
    <name type="common">Rose of Sharon</name>
    <dbReference type="NCBI Taxonomy" id="106335"/>
    <lineage>
        <taxon>Eukaryota</taxon>
        <taxon>Viridiplantae</taxon>
        <taxon>Streptophyta</taxon>
        <taxon>Embryophyta</taxon>
        <taxon>Tracheophyta</taxon>
        <taxon>Spermatophyta</taxon>
        <taxon>Magnoliopsida</taxon>
        <taxon>eudicotyledons</taxon>
        <taxon>Gunneridae</taxon>
        <taxon>Pentapetalae</taxon>
        <taxon>rosids</taxon>
        <taxon>malvids</taxon>
        <taxon>Malvales</taxon>
        <taxon>Malvaceae</taxon>
        <taxon>Malvoideae</taxon>
        <taxon>Hibiscus</taxon>
    </lineage>
</organism>
<evidence type="ECO:0000313" key="3">
    <source>
        <dbReference type="Proteomes" id="UP000436088"/>
    </source>
</evidence>
<gene>
    <name evidence="2" type="ORF">F3Y22_tig00112501pilonHSYRG00075</name>
</gene>
<evidence type="ECO:0000313" key="2">
    <source>
        <dbReference type="EMBL" id="KAE8666355.1"/>
    </source>
</evidence>
<dbReference type="Gene3D" id="3.30.420.10">
    <property type="entry name" value="Ribonuclease H-like superfamily/Ribonuclease H"/>
    <property type="match status" value="1"/>
</dbReference>
<dbReference type="AlphaFoldDB" id="A0A6A2XGP7"/>
<proteinExistence type="predicted"/>
<dbReference type="GO" id="GO:0003676">
    <property type="term" value="F:nucleic acid binding"/>
    <property type="evidence" value="ECO:0007669"/>
    <property type="project" value="InterPro"/>
</dbReference>
<dbReference type="InterPro" id="IPR044730">
    <property type="entry name" value="RNase_H-like_dom_plant"/>
</dbReference>
<dbReference type="InterPro" id="IPR012337">
    <property type="entry name" value="RNaseH-like_sf"/>
</dbReference>
<dbReference type="GO" id="GO:0004523">
    <property type="term" value="F:RNA-DNA hybrid ribonuclease activity"/>
    <property type="evidence" value="ECO:0007669"/>
    <property type="project" value="InterPro"/>
</dbReference>
<name>A0A6A2XGP7_HIBSY</name>